<dbReference type="EMBL" id="JAQIZT010000001">
    <property type="protein sequence ID" value="KAJ7014894.1"/>
    <property type="molecule type" value="Genomic_DNA"/>
</dbReference>
<sequence length="77" mass="8114">MLHQKSKQLNHHSIPSSLKTSASSVALSAVISPALAKSVIEPNSLSINPANLSTKSIIAYPTGSSSFISLLLFHRTS</sequence>
<evidence type="ECO:0000313" key="1">
    <source>
        <dbReference type="EMBL" id="KAJ7014894.1"/>
    </source>
</evidence>
<comment type="caution">
    <text evidence="1">The sequence shown here is derived from an EMBL/GenBank/DDBJ whole genome shotgun (WGS) entry which is preliminary data.</text>
</comment>
<gene>
    <name evidence="1" type="ORF">NC653_004251</name>
</gene>
<proteinExistence type="predicted"/>
<name>A0AAD6RTR3_9ROSI</name>
<reference evidence="1 2" key="1">
    <citation type="journal article" date="2023" name="Mol. Ecol. Resour.">
        <title>Chromosome-level genome assembly of a triploid poplar Populus alba 'Berolinensis'.</title>
        <authorList>
            <person name="Chen S."/>
            <person name="Yu Y."/>
            <person name="Wang X."/>
            <person name="Wang S."/>
            <person name="Zhang T."/>
            <person name="Zhou Y."/>
            <person name="He R."/>
            <person name="Meng N."/>
            <person name="Wang Y."/>
            <person name="Liu W."/>
            <person name="Liu Z."/>
            <person name="Liu J."/>
            <person name="Guo Q."/>
            <person name="Huang H."/>
            <person name="Sederoff R.R."/>
            <person name="Wang G."/>
            <person name="Qu G."/>
            <person name="Chen S."/>
        </authorList>
    </citation>
    <scope>NUCLEOTIDE SEQUENCE [LARGE SCALE GENOMIC DNA]</scope>
    <source>
        <strain evidence="1">SC-2020</strain>
    </source>
</reference>
<organism evidence="1 2">
    <name type="scientific">Populus alba x Populus x berolinensis</name>
    <dbReference type="NCBI Taxonomy" id="444605"/>
    <lineage>
        <taxon>Eukaryota</taxon>
        <taxon>Viridiplantae</taxon>
        <taxon>Streptophyta</taxon>
        <taxon>Embryophyta</taxon>
        <taxon>Tracheophyta</taxon>
        <taxon>Spermatophyta</taxon>
        <taxon>Magnoliopsida</taxon>
        <taxon>eudicotyledons</taxon>
        <taxon>Gunneridae</taxon>
        <taxon>Pentapetalae</taxon>
        <taxon>rosids</taxon>
        <taxon>fabids</taxon>
        <taxon>Malpighiales</taxon>
        <taxon>Salicaceae</taxon>
        <taxon>Saliceae</taxon>
        <taxon>Populus</taxon>
    </lineage>
</organism>
<evidence type="ECO:0000313" key="2">
    <source>
        <dbReference type="Proteomes" id="UP001164929"/>
    </source>
</evidence>
<protein>
    <submittedName>
        <fullName evidence="1">Uncharacterized protein</fullName>
    </submittedName>
</protein>
<keyword evidence="2" id="KW-1185">Reference proteome</keyword>
<dbReference type="Proteomes" id="UP001164929">
    <property type="component" value="Chromosome 1"/>
</dbReference>
<accession>A0AAD6RTR3</accession>
<dbReference type="AlphaFoldDB" id="A0AAD6RTR3"/>